<organism evidence="11 12">
    <name type="scientific">Martelella lutilitoris</name>
    <dbReference type="NCBI Taxonomy" id="2583532"/>
    <lineage>
        <taxon>Bacteria</taxon>
        <taxon>Pseudomonadati</taxon>
        <taxon>Pseudomonadota</taxon>
        <taxon>Alphaproteobacteria</taxon>
        <taxon>Hyphomicrobiales</taxon>
        <taxon>Aurantimonadaceae</taxon>
        <taxon>Martelella</taxon>
    </lineage>
</organism>
<keyword evidence="2" id="KW-0808">Transferase</keyword>
<evidence type="ECO:0000256" key="1">
    <source>
        <dbReference type="ARBA" id="ARBA00012493"/>
    </source>
</evidence>
<evidence type="ECO:0000256" key="8">
    <source>
        <dbReference type="ARBA" id="ARBA00034120"/>
    </source>
</evidence>
<dbReference type="AlphaFoldDB" id="A0A7T7HNL2"/>
<evidence type="ECO:0000256" key="7">
    <source>
        <dbReference type="ARBA" id="ARBA00023118"/>
    </source>
</evidence>
<comment type="similarity">
    <text evidence="8">Belongs to the bacterial reverse transcriptase family.</text>
</comment>
<evidence type="ECO:0000313" key="11">
    <source>
        <dbReference type="EMBL" id="QQM32353.1"/>
    </source>
</evidence>
<dbReference type="GO" id="GO:0051607">
    <property type="term" value="P:defense response to virus"/>
    <property type="evidence" value="ECO:0007669"/>
    <property type="project" value="UniProtKB-KW"/>
</dbReference>
<dbReference type="InterPro" id="IPR000123">
    <property type="entry name" value="Reverse_transcriptase_msDNA"/>
</dbReference>
<dbReference type="PROSITE" id="PS50878">
    <property type="entry name" value="RT_POL"/>
    <property type="match status" value="1"/>
</dbReference>
<dbReference type="Pfam" id="PF00078">
    <property type="entry name" value="RVT_1"/>
    <property type="match status" value="1"/>
</dbReference>
<dbReference type="RefSeq" id="WP_200337801.1">
    <property type="nucleotide sequence ID" value="NZ_CP066786.1"/>
</dbReference>
<dbReference type="GO" id="GO:0003964">
    <property type="term" value="F:RNA-directed DNA polymerase activity"/>
    <property type="evidence" value="ECO:0007669"/>
    <property type="project" value="UniProtKB-KW"/>
</dbReference>
<gene>
    <name evidence="11" type="ORF">JET14_09560</name>
</gene>
<dbReference type="GO" id="GO:0003723">
    <property type="term" value="F:RNA binding"/>
    <property type="evidence" value="ECO:0007669"/>
    <property type="project" value="InterPro"/>
</dbReference>
<proteinExistence type="inferred from homology"/>
<evidence type="ECO:0000256" key="3">
    <source>
        <dbReference type="ARBA" id="ARBA00022695"/>
    </source>
</evidence>
<dbReference type="EC" id="2.7.7.49" evidence="1"/>
<comment type="catalytic activity">
    <reaction evidence="9">
        <text>DNA(n) + a 2'-deoxyribonucleoside 5'-triphosphate = DNA(n+1) + diphosphate</text>
        <dbReference type="Rhea" id="RHEA:22508"/>
        <dbReference type="Rhea" id="RHEA-COMP:17339"/>
        <dbReference type="Rhea" id="RHEA-COMP:17340"/>
        <dbReference type="ChEBI" id="CHEBI:33019"/>
        <dbReference type="ChEBI" id="CHEBI:61560"/>
        <dbReference type="ChEBI" id="CHEBI:173112"/>
        <dbReference type="EC" id="2.7.7.49"/>
    </reaction>
</comment>
<evidence type="ECO:0000256" key="5">
    <source>
        <dbReference type="ARBA" id="ARBA00022842"/>
    </source>
</evidence>
<dbReference type="SUPFAM" id="SSF56672">
    <property type="entry name" value="DNA/RNA polymerases"/>
    <property type="match status" value="1"/>
</dbReference>
<feature type="domain" description="Reverse transcriptase" evidence="10">
    <location>
        <begin position="1"/>
        <end position="303"/>
    </location>
</feature>
<dbReference type="KEGG" id="mlut:JET14_09560"/>
<dbReference type="CDD" id="cd03487">
    <property type="entry name" value="RT_Bac_retron_II"/>
    <property type="match status" value="1"/>
</dbReference>
<dbReference type="Proteomes" id="UP000596083">
    <property type="component" value="Chromosome"/>
</dbReference>
<keyword evidence="5" id="KW-0460">Magnesium</keyword>
<keyword evidence="6 11" id="KW-0695">RNA-directed DNA polymerase</keyword>
<dbReference type="InterPro" id="IPR000477">
    <property type="entry name" value="RT_dom"/>
</dbReference>
<evidence type="ECO:0000256" key="6">
    <source>
        <dbReference type="ARBA" id="ARBA00022918"/>
    </source>
</evidence>
<evidence type="ECO:0000256" key="2">
    <source>
        <dbReference type="ARBA" id="ARBA00022679"/>
    </source>
</evidence>
<name>A0A7T7HNL2_9HYPH</name>
<keyword evidence="3" id="KW-0548">Nucleotidyltransferase</keyword>
<evidence type="ECO:0000256" key="4">
    <source>
        <dbReference type="ARBA" id="ARBA00022723"/>
    </source>
</evidence>
<dbReference type="PRINTS" id="PR00866">
    <property type="entry name" value="RNADNAPOLMS"/>
</dbReference>
<evidence type="ECO:0000259" key="10">
    <source>
        <dbReference type="PROSITE" id="PS50878"/>
    </source>
</evidence>
<keyword evidence="4" id="KW-0479">Metal-binding</keyword>
<dbReference type="GO" id="GO:0046872">
    <property type="term" value="F:metal ion binding"/>
    <property type="evidence" value="ECO:0007669"/>
    <property type="project" value="UniProtKB-KW"/>
</dbReference>
<accession>A0A7T7HNL2</accession>
<protein>
    <recommendedName>
        <fullName evidence="1">RNA-directed DNA polymerase</fullName>
        <ecNumber evidence="1">2.7.7.49</ecNumber>
    </recommendedName>
</protein>
<dbReference type="InterPro" id="IPR043502">
    <property type="entry name" value="DNA/RNA_pol_sf"/>
</dbReference>
<keyword evidence="7" id="KW-0051">Antiviral defense</keyword>
<dbReference type="InterPro" id="IPR051083">
    <property type="entry name" value="GrpII_Intron_Splice-Mob/Def"/>
</dbReference>
<dbReference type="EMBL" id="CP066786">
    <property type="protein sequence ID" value="QQM32353.1"/>
    <property type="molecule type" value="Genomic_DNA"/>
</dbReference>
<sequence>MKHPWDSQTFRRGARENGLDAVSIEAALSIAKAIKSTAPDLPVIFSLSHLAHLVDVSPKHLRPIVDRMSDPYRHFRLRKKSGRKGSKAPRRRYRDIYAPQPHLLRTQRWIAQNILNVLKPHSSSFAFAPDSDMLDAATQHCGCTWLLKMDVSNFFESITERQAYQVYRGCGYTALLSFELARLSTRSVDQKHYFHLQESEFPHPEAVEGYLPQGAPTSPMLANLAVRPLDMKLKRIAAELGWKYTRYADDMAFSTDRVRTRKEALQLKAIVETALTRFGLSVNQSKTRISPPGARKVLLGLLIDRERPRLTRQFKDNIETHLYALNHAKIGAQAHRDKRGFSSITGMRHHIRGLIAFAHHVDPDYAQKLYKDFNRIKW</sequence>
<evidence type="ECO:0000256" key="9">
    <source>
        <dbReference type="ARBA" id="ARBA00048173"/>
    </source>
</evidence>
<reference evidence="11 12" key="1">
    <citation type="submission" date="2020-12" db="EMBL/GenBank/DDBJ databases">
        <authorList>
            <person name="Zheng R.K."/>
            <person name="Sun C.M."/>
        </authorList>
    </citation>
    <scope>NUCLEOTIDE SEQUENCE [LARGE SCALE GENOMIC DNA]</scope>
    <source>
        <strain evidence="11 12">ZRK001</strain>
    </source>
</reference>
<dbReference type="PANTHER" id="PTHR34047">
    <property type="entry name" value="NUCLEAR INTRON MATURASE 1, MITOCHONDRIAL-RELATED"/>
    <property type="match status" value="1"/>
</dbReference>
<dbReference type="PANTHER" id="PTHR34047:SF7">
    <property type="entry name" value="RNA-DIRECTED DNA POLYMERASE"/>
    <property type="match status" value="1"/>
</dbReference>
<evidence type="ECO:0000313" key="12">
    <source>
        <dbReference type="Proteomes" id="UP000596083"/>
    </source>
</evidence>